<dbReference type="PROSITE" id="PS51194">
    <property type="entry name" value="HELICASE_CTER"/>
    <property type="match status" value="1"/>
</dbReference>
<dbReference type="InterPro" id="IPR048333">
    <property type="entry name" value="HA2_WH"/>
</dbReference>
<evidence type="ECO:0000313" key="8">
    <source>
        <dbReference type="Proteomes" id="UP000778951"/>
    </source>
</evidence>
<evidence type="ECO:0000313" key="7">
    <source>
        <dbReference type="EMBL" id="NIZ69901.1"/>
    </source>
</evidence>
<keyword evidence="4" id="KW-0067">ATP-binding</keyword>
<evidence type="ECO:0000259" key="6">
    <source>
        <dbReference type="PROSITE" id="PS51194"/>
    </source>
</evidence>
<dbReference type="GO" id="GO:0016787">
    <property type="term" value="F:hydrolase activity"/>
    <property type="evidence" value="ECO:0007669"/>
    <property type="project" value="UniProtKB-KW"/>
</dbReference>
<dbReference type="CDD" id="cd18791">
    <property type="entry name" value="SF2_C_RHA"/>
    <property type="match status" value="1"/>
</dbReference>
<dbReference type="GO" id="GO:0003724">
    <property type="term" value="F:RNA helicase activity"/>
    <property type="evidence" value="ECO:0007669"/>
    <property type="project" value="UniProtKB-EC"/>
</dbReference>
<dbReference type="RefSeq" id="WP_167695971.1">
    <property type="nucleotide sequence ID" value="NZ_CP118181.1"/>
</dbReference>
<reference evidence="7" key="1">
    <citation type="submission" date="2020-03" db="EMBL/GenBank/DDBJ databases">
        <title>Spirochaetal bacteria isolated from arthropods constitute a novel genus Entomospira genus novum within the order Spirochaetales.</title>
        <authorList>
            <person name="Grana-Miraglia L."/>
            <person name="Sikutova S."/>
            <person name="Fingerle V."/>
            <person name="Sing A."/>
            <person name="Castillo-Ramirez S."/>
            <person name="Margos G."/>
            <person name="Rudolf I."/>
        </authorList>
    </citation>
    <scope>NUCLEOTIDE SEQUENCE</scope>
    <source>
        <strain evidence="7">BR149</strain>
    </source>
</reference>
<dbReference type="SUPFAM" id="SSF52540">
    <property type="entry name" value="P-loop containing nucleoside triphosphate hydrolases"/>
    <property type="match status" value="1"/>
</dbReference>
<dbReference type="Pfam" id="PF11898">
    <property type="entry name" value="DUF3418"/>
    <property type="match status" value="1"/>
</dbReference>
<dbReference type="Gene3D" id="3.40.50.300">
    <property type="entry name" value="P-loop containing nucleotide triphosphate hydrolases"/>
    <property type="match status" value="2"/>
</dbReference>
<proteinExistence type="predicted"/>
<dbReference type="SMART" id="SM00487">
    <property type="entry name" value="DEXDc"/>
    <property type="match status" value="1"/>
</dbReference>
<dbReference type="InterPro" id="IPR024590">
    <property type="entry name" value="HrpA_C"/>
</dbReference>
<dbReference type="Pfam" id="PF00271">
    <property type="entry name" value="Helicase_C"/>
    <property type="match status" value="1"/>
</dbReference>
<evidence type="ECO:0000256" key="1">
    <source>
        <dbReference type="ARBA" id="ARBA00022741"/>
    </source>
</evidence>
<protein>
    <submittedName>
        <fullName evidence="7">ATP-dependent RNA helicase HrpA</fullName>
        <ecNumber evidence="7">3.6.4.13</ecNumber>
    </submittedName>
</protein>
<dbReference type="Pfam" id="PF21010">
    <property type="entry name" value="HA2_C"/>
    <property type="match status" value="1"/>
</dbReference>
<dbReference type="PROSITE" id="PS51192">
    <property type="entry name" value="HELICASE_ATP_BIND_1"/>
    <property type="match status" value="1"/>
</dbReference>
<dbReference type="PANTHER" id="PTHR18934:SF99">
    <property type="entry name" value="ATP-DEPENDENT RNA HELICASE DHX37-RELATED"/>
    <property type="match status" value="1"/>
</dbReference>
<dbReference type="EMBL" id="JAATLM010000001">
    <property type="protein sequence ID" value="NIZ69901.1"/>
    <property type="molecule type" value="Genomic_DNA"/>
</dbReference>
<comment type="caution">
    <text evidence="7">The sequence shown here is derived from an EMBL/GenBank/DDBJ whole genome shotgun (WGS) entry which is preliminary data.</text>
</comment>
<dbReference type="InterPro" id="IPR014001">
    <property type="entry name" value="Helicase_ATP-bd"/>
</dbReference>
<organism evidence="7 8">
    <name type="scientific">Entomospira culicis</name>
    <dbReference type="NCBI Taxonomy" id="2719989"/>
    <lineage>
        <taxon>Bacteria</taxon>
        <taxon>Pseudomonadati</taxon>
        <taxon>Spirochaetota</taxon>
        <taxon>Spirochaetia</taxon>
        <taxon>Spirochaetales</taxon>
        <taxon>Spirochaetaceae</taxon>
        <taxon>Entomospira</taxon>
    </lineage>
</organism>
<dbReference type="SMART" id="SM00490">
    <property type="entry name" value="HELICc"/>
    <property type="match status" value="1"/>
</dbReference>
<feature type="domain" description="Helicase C-terminal" evidence="6">
    <location>
        <begin position="226"/>
        <end position="398"/>
    </location>
</feature>
<dbReference type="Gene3D" id="1.20.120.1080">
    <property type="match status" value="1"/>
</dbReference>
<dbReference type="EC" id="3.6.4.13" evidence="7"/>
<keyword evidence="1" id="KW-0547">Nucleotide-binding</keyword>
<name>A0A968GHF3_9SPIO</name>
<gene>
    <name evidence="7" type="primary">hrpA</name>
    <name evidence="7" type="ORF">HCT48_06740</name>
</gene>
<keyword evidence="2 7" id="KW-0378">Hydrolase</keyword>
<evidence type="ECO:0000256" key="3">
    <source>
        <dbReference type="ARBA" id="ARBA00022806"/>
    </source>
</evidence>
<dbReference type="NCBIfam" id="TIGR01967">
    <property type="entry name" value="DEAH_box_HrpA"/>
    <property type="match status" value="1"/>
</dbReference>
<sequence length="1291" mass="148727">MKASQKQHIRQWSIERQKERWAKRPALLYPDNLPILQIKEEILAQLKTHQVLIIAAETGSGKSTQLPKILLEAGMGKHGKIACIQPRRIATTSIAKRIAYELKENLGQSVGYRIRFDDKSHPQTFIQVMTDGMLLSEIHHDHHLLEYDAVIVDEAHERSLNIDLLLGLLKKILVHRPHFKILIASATIDTERFSTFFHQAPILLAKGRHYVVEIRYQEPTHKEEDILEQALRALESIALESTSDDVLIFLPTEDFIKNFIELAKKASSKEKRTFLPLYARLSQSEQQLIFEHVEGRKVIVATNIAETSITLPNIRYVIDAGLARINQYSAQSRIQNLPIVPISQASANQRAGRCGRVSNGICIRLYSEEDFHSRAPHTEPEIKRANLAETILRMMAMHIKEPEAFEFIDQPQQRLFNEGFKTLFELQAIPSLKKSQRKLTPLGRAMSHLPLDPRLARMLIAADEEGALEEVTIIAAALSVMDLRSVPEDKREVAKAIHQTFHQSASDLLWYLQLYDKAIERKVISQNQLKRFCQEQYLHPMRVNEWLSLTEQIRNLMQERGYKPSAVGKERPWQGATKERFPIGYIAIHRAILTGYLSQIGVYQPAEEKQTYKKNQKDRPKKQAHYLDMRMQEFSLFPTSSLLSQGWQWVFATKMWRTSRLFAREVASIDPQWLEDLAKHLIQKRASLPVYSEKSQEVVCTETHYLYSYPIAQYPNRSYLAYNPEQATLLFVTQALTQPEMITTLLEEELFAFLRHNVALQESLATSQAKLRRETILLDKEAIVQFYLPKMKGIASVVALRKKLQQDLAWEASLYLKESDLAIDPDLLAELQAYPSQVIVEEQAIVMEYRFAPNQPTDGVTAILTPKQVAELTDMDALLWQPMGLFVEKITAMIKALPKPSRIKLHPTAQSVKTIHQSMPKNGNLFTQLQHFCQEAFHVQISKELWQEAYGKIEDRLKMHYAVRHTPNEEDDLARAEELGSLKKLSFSQAKAQDFAQLAKRWHQENLQTWPTHHPTIPPVIAVTNSAGEVYGQAYPALFYHDNTEQISLKLFEDRPSAENAHLAGIEALVLKLLKSELSALKKNFQLKERHPHLGYWASYKEANRLFENYTRMQYVRLGAIRTQQAFEALDSATARQALWQDVAQDFTAFTTSLELYHEAREKLSRAKSKGNSLPDLERLEQNLAFLAGKSAWLWMSQAKVRRLPQLLKIWHLRFDRALANLPKDREKALPFAPYHQKIHHYSTINPSHIQIELLKQLSHILYEVELKQLLPESKNLLFSKKELEEIAIML</sequence>
<dbReference type="Pfam" id="PF00270">
    <property type="entry name" value="DEAD"/>
    <property type="match status" value="1"/>
</dbReference>
<dbReference type="GO" id="GO:0003723">
    <property type="term" value="F:RNA binding"/>
    <property type="evidence" value="ECO:0007669"/>
    <property type="project" value="TreeGrafter"/>
</dbReference>
<dbReference type="SMART" id="SM00847">
    <property type="entry name" value="HA2"/>
    <property type="match status" value="1"/>
</dbReference>
<evidence type="ECO:0000259" key="5">
    <source>
        <dbReference type="PROSITE" id="PS51192"/>
    </source>
</evidence>
<evidence type="ECO:0000256" key="2">
    <source>
        <dbReference type="ARBA" id="ARBA00022801"/>
    </source>
</evidence>
<evidence type="ECO:0000256" key="4">
    <source>
        <dbReference type="ARBA" id="ARBA00022840"/>
    </source>
</evidence>
<dbReference type="Pfam" id="PF04408">
    <property type="entry name" value="WHD_HA2"/>
    <property type="match status" value="1"/>
</dbReference>
<dbReference type="InterPro" id="IPR007502">
    <property type="entry name" value="Helicase-assoc_dom"/>
</dbReference>
<keyword evidence="8" id="KW-1185">Reference proteome</keyword>
<accession>A0A968GHF3</accession>
<dbReference type="GO" id="GO:0005524">
    <property type="term" value="F:ATP binding"/>
    <property type="evidence" value="ECO:0007669"/>
    <property type="project" value="UniProtKB-KW"/>
</dbReference>
<keyword evidence="3 7" id="KW-0347">Helicase</keyword>
<dbReference type="InterPro" id="IPR010222">
    <property type="entry name" value="RNA_helicase_HrpA"/>
</dbReference>
<dbReference type="InterPro" id="IPR001650">
    <property type="entry name" value="Helicase_C-like"/>
</dbReference>
<feature type="domain" description="Helicase ATP-binding" evidence="5">
    <location>
        <begin position="43"/>
        <end position="206"/>
    </location>
</feature>
<dbReference type="InterPro" id="IPR011709">
    <property type="entry name" value="DEAD-box_helicase_OB_fold"/>
</dbReference>
<dbReference type="InterPro" id="IPR011545">
    <property type="entry name" value="DEAD/DEAH_box_helicase_dom"/>
</dbReference>
<dbReference type="Proteomes" id="UP000778951">
    <property type="component" value="Unassembled WGS sequence"/>
</dbReference>
<dbReference type="Pfam" id="PF07717">
    <property type="entry name" value="OB_NTP_bind"/>
    <property type="match status" value="1"/>
</dbReference>
<dbReference type="PANTHER" id="PTHR18934">
    <property type="entry name" value="ATP-DEPENDENT RNA HELICASE"/>
    <property type="match status" value="1"/>
</dbReference>
<dbReference type="InterPro" id="IPR027417">
    <property type="entry name" value="P-loop_NTPase"/>
</dbReference>